<evidence type="ECO:0000256" key="1">
    <source>
        <dbReference type="SAM" id="SignalP"/>
    </source>
</evidence>
<gene>
    <name evidence="3" type="ORF">LA521A_22330</name>
</gene>
<organism evidence="3 4">
    <name type="scientific">Lysobacter auxotrophicus</name>
    <dbReference type="NCBI Taxonomy" id="2992573"/>
    <lineage>
        <taxon>Bacteria</taxon>
        <taxon>Pseudomonadati</taxon>
        <taxon>Pseudomonadota</taxon>
        <taxon>Gammaproteobacteria</taxon>
        <taxon>Lysobacterales</taxon>
        <taxon>Lysobacteraceae</taxon>
        <taxon>Lysobacter</taxon>
    </lineage>
</organism>
<dbReference type="Proteomes" id="UP001317822">
    <property type="component" value="Chromosome"/>
</dbReference>
<feature type="signal peptide" evidence="1">
    <location>
        <begin position="1"/>
        <end position="18"/>
    </location>
</feature>
<dbReference type="Pfam" id="PF11738">
    <property type="entry name" value="DUF3298"/>
    <property type="match status" value="1"/>
</dbReference>
<dbReference type="InterPro" id="IPR021729">
    <property type="entry name" value="DUF3298"/>
</dbReference>
<keyword evidence="1" id="KW-0732">Signal</keyword>
<keyword evidence="4" id="KW-1185">Reference proteome</keyword>
<name>A0ABM8DEN0_9GAMM</name>
<dbReference type="RefSeq" id="WP_281778997.1">
    <property type="nucleotide sequence ID" value="NZ_AP027041.1"/>
</dbReference>
<evidence type="ECO:0000259" key="2">
    <source>
        <dbReference type="Pfam" id="PF11738"/>
    </source>
</evidence>
<dbReference type="EMBL" id="AP027041">
    <property type="protein sequence ID" value="BDU17032.1"/>
    <property type="molecule type" value="Genomic_DNA"/>
</dbReference>
<feature type="domain" description="DUF3298" evidence="2">
    <location>
        <begin position="171"/>
        <end position="259"/>
    </location>
</feature>
<proteinExistence type="predicted"/>
<evidence type="ECO:0000313" key="3">
    <source>
        <dbReference type="EMBL" id="BDU17032.1"/>
    </source>
</evidence>
<sequence>MKRLLLLCALAAALPACKREPEPVAPVATPGAPTTAAGDTTIVAPAQVKLEDVSESTSDYIIGISYQVPAEQYPGLAAELKKYADAARNDLIEAAKARNQPGGATSAPYDLSLSFTELMHTPDVVAVAADGSSYTGGAHGAPLIARFVWLPKQNRLLTAQQLIPAGTGWTAISDYVREQLHAALSQRVDADDLPAAERAEVVKNASKMIDDGTQPDPSDFALFEPVAAPDGRLSGLRFVFAPYQVGPYSDGTQTVEVPVDVLLPHLAPEYRSLFATAPAAPTDAPAANPPAPAG</sequence>
<accession>A0ABM8DEN0</accession>
<dbReference type="Gene3D" id="3.30.565.40">
    <property type="entry name" value="Fervidobacterium nodosum Rt17-B1 like"/>
    <property type="match status" value="1"/>
</dbReference>
<dbReference type="InterPro" id="IPR037126">
    <property type="entry name" value="PdaC/RsiV-like_sf"/>
</dbReference>
<feature type="chain" id="PRO_5045153817" evidence="1">
    <location>
        <begin position="19"/>
        <end position="294"/>
    </location>
</feature>
<dbReference type="Gene3D" id="3.90.640.20">
    <property type="entry name" value="Heat-shock cognate protein, ATPase"/>
    <property type="match status" value="1"/>
</dbReference>
<evidence type="ECO:0000313" key="4">
    <source>
        <dbReference type="Proteomes" id="UP001317822"/>
    </source>
</evidence>
<protein>
    <submittedName>
        <fullName evidence="3">DUF3298 and DUF4163 domain-containing protein</fullName>
    </submittedName>
</protein>
<reference evidence="3 4" key="1">
    <citation type="journal article" date="2023" name="Int. J. Syst. Evol. Microbiol.">
        <title>Physiological and genomic analyses of cobalamin (vitamin B12)-auxotrophy of Lysobacter auxotrophicus sp. nov., a methionine-auxotrophic chitinolytic bacterium isolated from chitin-treated soil.</title>
        <authorList>
            <person name="Saito A."/>
            <person name="Dohra H."/>
            <person name="Hamada M."/>
            <person name="Moriuchi R."/>
            <person name="Kotsuchibashi Y."/>
            <person name="Mori K."/>
        </authorList>
    </citation>
    <scope>NUCLEOTIDE SEQUENCE [LARGE SCALE GENOMIC DNA]</scope>
    <source>
        <strain evidence="3 4">5-21a</strain>
    </source>
</reference>